<reference evidence="3" key="2">
    <citation type="submission" date="2020-09" db="EMBL/GenBank/DDBJ databases">
        <authorList>
            <person name="Sun Q."/>
            <person name="Ohkuma M."/>
        </authorList>
    </citation>
    <scope>NUCLEOTIDE SEQUENCE</scope>
    <source>
        <strain evidence="3">JCM 4122</strain>
    </source>
</reference>
<dbReference type="PANTHER" id="PTHR30466:SF15">
    <property type="entry name" value="POSSIBLE OXIDOREDUCTASE"/>
    <property type="match status" value="1"/>
</dbReference>
<keyword evidence="4" id="KW-1185">Reference proteome</keyword>
<sequence length="161" mass="17420">MTGMDGFTDVLDYPMYVVTAAADGERAGCLVGFASQCSMDPPRFLVWISTANHTHRVAHRASHLAVHALRRDQKPLAELFGERTGDDTDKFAGLEWRPAEGGAPVLADACAWLVGRVLDRVDGGDHTGFLLAPVAQSPRPSTTPRLLRFSDVRDLEAGHPA</sequence>
<organism evidence="3 4">
    <name type="scientific">Streptomyces filamentosus</name>
    <name type="common">Streptomyces roseosporus</name>
    <dbReference type="NCBI Taxonomy" id="67294"/>
    <lineage>
        <taxon>Bacteria</taxon>
        <taxon>Bacillati</taxon>
        <taxon>Actinomycetota</taxon>
        <taxon>Actinomycetes</taxon>
        <taxon>Kitasatosporales</taxon>
        <taxon>Streptomycetaceae</taxon>
        <taxon>Streptomyces</taxon>
    </lineage>
</organism>
<dbReference type="Gene3D" id="2.30.110.10">
    <property type="entry name" value="Electron Transport, Fmn-binding Protein, Chain A"/>
    <property type="match status" value="1"/>
</dbReference>
<protein>
    <submittedName>
        <fullName evidence="3">Oxidoreductase</fullName>
    </submittedName>
</protein>
<comment type="caution">
    <text evidence="3">The sequence shown here is derived from an EMBL/GenBank/DDBJ whole genome shotgun (WGS) entry which is preliminary data.</text>
</comment>
<evidence type="ECO:0000256" key="1">
    <source>
        <dbReference type="ARBA" id="ARBA00023002"/>
    </source>
</evidence>
<evidence type="ECO:0000313" key="4">
    <source>
        <dbReference type="Proteomes" id="UP000632849"/>
    </source>
</evidence>
<gene>
    <name evidence="3" type="ORF">GCM10017667_34610</name>
</gene>
<dbReference type="SMART" id="SM00903">
    <property type="entry name" value="Flavin_Reduct"/>
    <property type="match status" value="1"/>
</dbReference>
<dbReference type="EMBL" id="BNBE01000001">
    <property type="protein sequence ID" value="GHG00506.1"/>
    <property type="molecule type" value="Genomic_DNA"/>
</dbReference>
<keyword evidence="1" id="KW-0560">Oxidoreductase</keyword>
<dbReference type="GO" id="GO:0042602">
    <property type="term" value="F:riboflavin reductase (NADPH) activity"/>
    <property type="evidence" value="ECO:0007669"/>
    <property type="project" value="TreeGrafter"/>
</dbReference>
<reference evidence="3" key="1">
    <citation type="journal article" date="2014" name="Int. J. Syst. Evol. Microbiol.">
        <title>Complete genome sequence of Corynebacterium casei LMG S-19264T (=DSM 44701T), isolated from a smear-ripened cheese.</title>
        <authorList>
            <consortium name="US DOE Joint Genome Institute (JGI-PGF)"/>
            <person name="Walter F."/>
            <person name="Albersmeier A."/>
            <person name="Kalinowski J."/>
            <person name="Ruckert C."/>
        </authorList>
    </citation>
    <scope>NUCLEOTIDE SEQUENCE</scope>
    <source>
        <strain evidence="3">JCM 4122</strain>
    </source>
</reference>
<evidence type="ECO:0000259" key="2">
    <source>
        <dbReference type="SMART" id="SM00903"/>
    </source>
</evidence>
<name>A0A919EMW0_STRFL</name>
<dbReference type="Proteomes" id="UP000632849">
    <property type="component" value="Unassembled WGS sequence"/>
</dbReference>
<proteinExistence type="predicted"/>
<feature type="domain" description="Flavin reductase like" evidence="2">
    <location>
        <begin position="11"/>
        <end position="156"/>
    </location>
</feature>
<dbReference type="GO" id="GO:0010181">
    <property type="term" value="F:FMN binding"/>
    <property type="evidence" value="ECO:0007669"/>
    <property type="project" value="InterPro"/>
</dbReference>
<dbReference type="SUPFAM" id="SSF50475">
    <property type="entry name" value="FMN-binding split barrel"/>
    <property type="match status" value="1"/>
</dbReference>
<dbReference type="AlphaFoldDB" id="A0A919EMW0"/>
<dbReference type="RefSeq" id="WP_190041949.1">
    <property type="nucleotide sequence ID" value="NZ_BNBE01000001.1"/>
</dbReference>
<dbReference type="Pfam" id="PF01613">
    <property type="entry name" value="Flavin_Reduct"/>
    <property type="match status" value="1"/>
</dbReference>
<evidence type="ECO:0000313" key="3">
    <source>
        <dbReference type="EMBL" id="GHG00506.1"/>
    </source>
</evidence>
<dbReference type="InterPro" id="IPR012349">
    <property type="entry name" value="Split_barrel_FMN-bd"/>
</dbReference>
<dbReference type="InterPro" id="IPR050268">
    <property type="entry name" value="NADH-dep_flavin_reductase"/>
</dbReference>
<dbReference type="InterPro" id="IPR002563">
    <property type="entry name" value="Flavin_Rdtase-like_dom"/>
</dbReference>
<dbReference type="PANTHER" id="PTHR30466">
    <property type="entry name" value="FLAVIN REDUCTASE"/>
    <property type="match status" value="1"/>
</dbReference>
<accession>A0A919EMW0</accession>